<feature type="non-terminal residue" evidence="1">
    <location>
        <position position="1"/>
    </location>
</feature>
<sequence>MASVWSPEERQPLLSQTLAIPPPAPPLQPQKRSTLLTVCPYILGNELCERLAFYGLATNLVTYITQVMGGDPAFAVIL</sequence>
<dbReference type="InterPro" id="IPR036259">
    <property type="entry name" value="MFS_trans_sf"/>
</dbReference>
<dbReference type="Proteomes" id="UP000485058">
    <property type="component" value="Unassembled WGS sequence"/>
</dbReference>
<dbReference type="AlphaFoldDB" id="A0A699ZPK8"/>
<name>A0A699ZPK8_HAELA</name>
<comment type="caution">
    <text evidence="1">The sequence shown here is derived from an EMBL/GenBank/DDBJ whole genome shotgun (WGS) entry which is preliminary data.</text>
</comment>
<dbReference type="Gene3D" id="1.20.1250.20">
    <property type="entry name" value="MFS general substrate transporter like domains"/>
    <property type="match status" value="1"/>
</dbReference>
<gene>
    <name evidence="1" type="ORF">HaLaN_20647</name>
</gene>
<evidence type="ECO:0000313" key="1">
    <source>
        <dbReference type="EMBL" id="GFH23090.1"/>
    </source>
</evidence>
<accession>A0A699ZPK8</accession>
<feature type="non-terminal residue" evidence="1">
    <location>
        <position position="78"/>
    </location>
</feature>
<reference evidence="1 2" key="1">
    <citation type="submission" date="2020-02" db="EMBL/GenBank/DDBJ databases">
        <title>Draft genome sequence of Haematococcus lacustris strain NIES-144.</title>
        <authorList>
            <person name="Morimoto D."/>
            <person name="Nakagawa S."/>
            <person name="Yoshida T."/>
            <person name="Sawayama S."/>
        </authorList>
    </citation>
    <scope>NUCLEOTIDE SEQUENCE [LARGE SCALE GENOMIC DNA]</scope>
    <source>
        <strain evidence="1 2">NIES-144</strain>
    </source>
</reference>
<keyword evidence="2" id="KW-1185">Reference proteome</keyword>
<evidence type="ECO:0000313" key="2">
    <source>
        <dbReference type="Proteomes" id="UP000485058"/>
    </source>
</evidence>
<protein>
    <submittedName>
        <fullName evidence="1">Uncharacterized protein</fullName>
    </submittedName>
</protein>
<organism evidence="1 2">
    <name type="scientific">Haematococcus lacustris</name>
    <name type="common">Green alga</name>
    <name type="synonym">Haematococcus pluvialis</name>
    <dbReference type="NCBI Taxonomy" id="44745"/>
    <lineage>
        <taxon>Eukaryota</taxon>
        <taxon>Viridiplantae</taxon>
        <taxon>Chlorophyta</taxon>
        <taxon>core chlorophytes</taxon>
        <taxon>Chlorophyceae</taxon>
        <taxon>CS clade</taxon>
        <taxon>Chlamydomonadales</taxon>
        <taxon>Haematococcaceae</taxon>
        <taxon>Haematococcus</taxon>
    </lineage>
</organism>
<proteinExistence type="predicted"/>
<dbReference type="EMBL" id="BLLF01002190">
    <property type="protein sequence ID" value="GFH23090.1"/>
    <property type="molecule type" value="Genomic_DNA"/>
</dbReference>